<dbReference type="Gene3D" id="3.40.50.720">
    <property type="entry name" value="NAD(P)-binding Rossmann-like Domain"/>
    <property type="match status" value="1"/>
</dbReference>
<evidence type="ECO:0000313" key="4">
    <source>
        <dbReference type="Proteomes" id="UP000599312"/>
    </source>
</evidence>
<dbReference type="InterPro" id="IPR013630">
    <property type="entry name" value="Methyltransf_Zn-bd_dom_put"/>
</dbReference>
<keyword evidence="3" id="KW-0489">Methyltransferase</keyword>
<keyword evidence="3" id="KW-0808">Transferase</keyword>
<gene>
    <name evidence="3" type="ORF">I2H38_05980</name>
</gene>
<keyword evidence="4" id="KW-1185">Reference proteome</keyword>
<dbReference type="Pfam" id="PF08421">
    <property type="entry name" value="Methyltransf_13"/>
    <property type="match status" value="1"/>
</dbReference>
<feature type="domain" description="Methyltransferase putative zinc binding" evidence="1">
    <location>
        <begin position="12"/>
        <end position="73"/>
    </location>
</feature>
<dbReference type="Pfam" id="PF13489">
    <property type="entry name" value="Methyltransf_23"/>
    <property type="match status" value="1"/>
</dbReference>
<protein>
    <submittedName>
        <fullName evidence="3">Methyltransferase domain-containing protein</fullName>
    </submittedName>
</protein>
<dbReference type="Gene3D" id="3.40.50.150">
    <property type="entry name" value="Vaccinia Virus protein VP39"/>
    <property type="match status" value="1"/>
</dbReference>
<dbReference type="PANTHER" id="PTHR43861">
    <property type="entry name" value="TRANS-ACONITATE 2-METHYLTRANSFERASE-RELATED"/>
    <property type="match status" value="1"/>
</dbReference>
<dbReference type="GO" id="GO:0008168">
    <property type="term" value="F:methyltransferase activity"/>
    <property type="evidence" value="ECO:0007669"/>
    <property type="project" value="UniProtKB-KW"/>
</dbReference>
<dbReference type="GO" id="GO:0032259">
    <property type="term" value="P:methylation"/>
    <property type="evidence" value="ECO:0007669"/>
    <property type="project" value="UniProtKB-KW"/>
</dbReference>
<dbReference type="InterPro" id="IPR029063">
    <property type="entry name" value="SAM-dependent_MTases_sf"/>
</dbReference>
<dbReference type="Gene3D" id="6.20.50.110">
    <property type="entry name" value="Methyltransferase, zinc-binding domain"/>
    <property type="match status" value="1"/>
</dbReference>
<dbReference type="InterPro" id="IPR013691">
    <property type="entry name" value="MeTrfase_14"/>
</dbReference>
<sequence>MTILKGRAITSCRACSGALSIPFCDLGAQPVANSYVAMEERDRPDPVFPLNVRVCERCKLAQLDHVVDAGAIFSDYAYLSSVSAGWLAHARAFSETMIQRLGLDAESFVVEVASNDGYLLRNFVAAGIPCLGIEPAANVAAIAVAAGIPTETRFFGREAAAAILRERNRAPDLIIANNVLAHVPDVEDFVAGLSLLAGDHGIVSIEAPHLVRLVENVQFDTIYHEHYAYWSLLAAERVLNRHGLAIVDVERLPTHGGSLRLFARRAESSLHPSPMLEAIRAEEAAAGLDSPSFYDGFEPRVRAVLDAFRTYLDESRAAGRKVAAYGAAAKGNTFLNAVGATADDIALVADANPLKQGRLLPGSRIPIVSPDALLAAQPDDIVILPWNIAPEIMRNLSAKGWKGRFVTAIPSLSIHENSP</sequence>
<dbReference type="AlphaFoldDB" id="A0A931FRN4"/>
<evidence type="ECO:0000259" key="2">
    <source>
        <dbReference type="Pfam" id="PF08484"/>
    </source>
</evidence>
<name>A0A931FRN4_9HYPH</name>
<comment type="caution">
    <text evidence="3">The sequence shown here is derived from an EMBL/GenBank/DDBJ whole genome shotgun (WGS) entry which is preliminary data.</text>
</comment>
<dbReference type="RefSeq" id="WP_196270911.1">
    <property type="nucleotide sequence ID" value="NZ_JADQDO010000002.1"/>
</dbReference>
<reference evidence="3" key="1">
    <citation type="submission" date="2020-11" db="EMBL/GenBank/DDBJ databases">
        <authorList>
            <person name="Kim M.K."/>
        </authorList>
    </citation>
    <scope>NUCLEOTIDE SEQUENCE</scope>
    <source>
        <strain evidence="3">BT350</strain>
    </source>
</reference>
<dbReference type="EMBL" id="JADQDO010000002">
    <property type="protein sequence ID" value="MBF9232926.1"/>
    <property type="molecule type" value="Genomic_DNA"/>
</dbReference>
<evidence type="ECO:0000313" key="3">
    <source>
        <dbReference type="EMBL" id="MBF9232926.1"/>
    </source>
</evidence>
<accession>A0A931FRN4</accession>
<feature type="domain" description="C-methyltransferase" evidence="2">
    <location>
        <begin position="253"/>
        <end position="410"/>
    </location>
</feature>
<dbReference type="Pfam" id="PF08484">
    <property type="entry name" value="Methyltransf_14"/>
    <property type="match status" value="1"/>
</dbReference>
<evidence type="ECO:0000259" key="1">
    <source>
        <dbReference type="Pfam" id="PF08421"/>
    </source>
</evidence>
<dbReference type="InterPro" id="IPR038576">
    <property type="entry name" value="Methyltransf_Zn-bd_dom_put_sf"/>
</dbReference>
<organism evidence="3 4">
    <name type="scientific">Microvirga alba</name>
    <dbReference type="NCBI Taxonomy" id="2791025"/>
    <lineage>
        <taxon>Bacteria</taxon>
        <taxon>Pseudomonadati</taxon>
        <taxon>Pseudomonadota</taxon>
        <taxon>Alphaproteobacteria</taxon>
        <taxon>Hyphomicrobiales</taxon>
        <taxon>Methylobacteriaceae</taxon>
        <taxon>Microvirga</taxon>
    </lineage>
</organism>
<dbReference type="SUPFAM" id="SSF53335">
    <property type="entry name" value="S-adenosyl-L-methionine-dependent methyltransferases"/>
    <property type="match status" value="1"/>
</dbReference>
<dbReference type="Proteomes" id="UP000599312">
    <property type="component" value="Unassembled WGS sequence"/>
</dbReference>
<dbReference type="PANTHER" id="PTHR43861:SF5">
    <property type="entry name" value="BLL5978 PROTEIN"/>
    <property type="match status" value="1"/>
</dbReference>
<proteinExistence type="predicted"/>